<dbReference type="eggNOG" id="ENOG502SDA5">
    <property type="taxonomic scope" value="Eukaryota"/>
</dbReference>
<accession>K0TII3</accession>
<sequence length="1197" mass="134164">MKSVKLSTLLFQHAQAFRLVDLGSLGANSIKSMVDSDKTKQMQRLVFENAALVALKLTQCFSSLCCANVRMSYFSSMKMDDFHVTVEDSQDGDGPPDSLPTLYLSRMDNTALVTSINSEEIGTITALEALGRLFCGIFYCNMTMPNNLFEWDDSSAAQPPLDIQNSRRRRVLLDTLFARLVESGLPPQVGRLLSDMISGECPIESFDSVEQDLRQMIAYPDIFLHHPGAPTAPFHFGEQYYGRGKERHSVQETIEGMGSKTKGVCTAIFVSGTAGSGKTQLVKEISAGFDQSLWTIMNCKFQNDRHMSGSIVFAMFDNMLMDIARMKSGNRKADADYAESVIEAVIAGSSEAELIHSIGESLPTLPLILGGPNGTKDAESAHTSELGDFSHSRIIFGLSQILKATLHKDRRWCDKSVLSLIFEVLTLTGEAELGTNLLFFGCYREEAIYSDDPMANQLRSIRTRNSVDVSEIRLKGLTLDDVVEMLMFSFGLPRRYVVDLALEVLRKTTGHALYVVQLLNLWIQSSVIFYGVLLRRYLWDIEQVMAAQTSDTVAGLIASKVEILPDLSKKILRILSCFGAQLTVPLIEIIERFQPGILDKIDDYVSEGILHRQHGTFLVFSHDLILQSVVESMSKTERQNLHKEIGMFFLRTAETSEPERQLFGSTLRSIACNQLNMATVESFGEPDIESFAILNLSEGKRVASLGLFEASSYHFAMGLHFLGEDISSNERRRLYIDLCEGMTSANFLIGEYEVVESYANKVKEVASFEESLKTQNINLKALTMAGKYFDCVAQGFDLLKTLGVSFPEDVSDEDTVTLLTRMRQFLSTYKTNQLIRHCDMQTDESDRIVLRILEADISHAICKKVTSIVDFDEAICRCEFFLAFGPDIWGTQLDDVTPRLLLRELSQALLADFYKMTKFGAKVTAGHYLWLAFRYAVHSGSENLFDLAKTYGALTNSAVKLTGERCIEKIGEGINADMEWIERLASETYDPFLSHDLYTSMILPEFMTGMLEKADEYFEKASISSAHNQPFYALQLRVFSGGLVKFHMFLATSSVDEKQRYMARAKELMSQYDAWANISMAVFEARQAILQALYLECLNDAMEEIESAYETAIDSAHHHGNIVDLAYAYFFLARYETKIGRPMVAKRLATKSYAYFRCWGANALVKVVKQQFNLSLDGDGDSDELITSGSKRSSEDL</sequence>
<evidence type="ECO:0008006" key="3">
    <source>
        <dbReference type="Google" id="ProtNLM"/>
    </source>
</evidence>
<dbReference type="OrthoDB" id="546632at2759"/>
<gene>
    <name evidence="1" type="ORF">THAOC_00772</name>
</gene>
<dbReference type="EMBL" id="AGNL01000932">
    <property type="protein sequence ID" value="EJK77400.1"/>
    <property type="molecule type" value="Genomic_DNA"/>
</dbReference>
<proteinExistence type="predicted"/>
<dbReference type="Pfam" id="PF25503">
    <property type="entry name" value="TPR_CHK1"/>
    <property type="match status" value="1"/>
</dbReference>
<dbReference type="InterPro" id="IPR053159">
    <property type="entry name" value="Hybrid_Histidine_Kinase"/>
</dbReference>
<evidence type="ECO:0000313" key="1">
    <source>
        <dbReference type="EMBL" id="EJK77400.1"/>
    </source>
</evidence>
<name>K0TII3_THAOC</name>
<protein>
    <recommendedName>
        <fullName evidence="3">Orc1-like AAA ATPase domain-containing protein</fullName>
    </recommendedName>
</protein>
<evidence type="ECO:0000313" key="2">
    <source>
        <dbReference type="Proteomes" id="UP000266841"/>
    </source>
</evidence>
<organism evidence="1 2">
    <name type="scientific">Thalassiosira oceanica</name>
    <name type="common">Marine diatom</name>
    <dbReference type="NCBI Taxonomy" id="159749"/>
    <lineage>
        <taxon>Eukaryota</taxon>
        <taxon>Sar</taxon>
        <taxon>Stramenopiles</taxon>
        <taxon>Ochrophyta</taxon>
        <taxon>Bacillariophyta</taxon>
        <taxon>Coscinodiscophyceae</taxon>
        <taxon>Thalassiosirophycidae</taxon>
        <taxon>Thalassiosirales</taxon>
        <taxon>Thalassiosiraceae</taxon>
        <taxon>Thalassiosira</taxon>
    </lineage>
</organism>
<dbReference type="Proteomes" id="UP000266841">
    <property type="component" value="Unassembled WGS sequence"/>
</dbReference>
<dbReference type="PANTHER" id="PTHR43642:SF1">
    <property type="entry name" value="HYBRID SIGNAL TRANSDUCTION HISTIDINE KINASE G"/>
    <property type="match status" value="1"/>
</dbReference>
<reference evidence="1 2" key="1">
    <citation type="journal article" date="2012" name="Genome Biol.">
        <title>Genome and low-iron response of an oceanic diatom adapted to chronic iron limitation.</title>
        <authorList>
            <person name="Lommer M."/>
            <person name="Specht M."/>
            <person name="Roy A.S."/>
            <person name="Kraemer L."/>
            <person name="Andreson R."/>
            <person name="Gutowska M.A."/>
            <person name="Wolf J."/>
            <person name="Bergner S.V."/>
            <person name="Schilhabel M.B."/>
            <person name="Klostermeier U.C."/>
            <person name="Beiko R.G."/>
            <person name="Rosenstiel P."/>
            <person name="Hippler M."/>
            <person name="Laroche J."/>
        </authorList>
    </citation>
    <scope>NUCLEOTIDE SEQUENCE [LARGE SCALE GENOMIC DNA]</scope>
    <source>
        <strain evidence="1 2">CCMP1005</strain>
    </source>
</reference>
<comment type="caution">
    <text evidence="1">The sequence shown here is derived from an EMBL/GenBank/DDBJ whole genome shotgun (WGS) entry which is preliminary data.</text>
</comment>
<dbReference type="PANTHER" id="PTHR43642">
    <property type="entry name" value="HYBRID SIGNAL TRANSDUCTION HISTIDINE KINASE G"/>
    <property type="match status" value="1"/>
</dbReference>
<dbReference type="AlphaFoldDB" id="K0TII3"/>
<keyword evidence="2" id="KW-1185">Reference proteome</keyword>